<dbReference type="Proteomes" id="UP000492821">
    <property type="component" value="Unassembled WGS sequence"/>
</dbReference>
<proteinExistence type="predicted"/>
<reference evidence="3" key="2">
    <citation type="submission" date="2020-10" db="UniProtKB">
        <authorList>
            <consortium name="WormBaseParasite"/>
        </authorList>
    </citation>
    <scope>IDENTIFICATION</scope>
</reference>
<accession>A0A7E4V1S6</accession>
<name>A0A7E4V1S6_PANRE</name>
<feature type="signal peptide" evidence="1">
    <location>
        <begin position="1"/>
        <end position="22"/>
    </location>
</feature>
<protein>
    <submittedName>
        <fullName evidence="3">CBM49 domain-containing protein</fullName>
    </submittedName>
</protein>
<dbReference type="AlphaFoldDB" id="A0A7E4V1S6"/>
<feature type="chain" id="PRO_5028847271" evidence="1">
    <location>
        <begin position="23"/>
        <end position="290"/>
    </location>
</feature>
<organism evidence="2 3">
    <name type="scientific">Panagrellus redivivus</name>
    <name type="common">Microworm</name>
    <dbReference type="NCBI Taxonomy" id="6233"/>
    <lineage>
        <taxon>Eukaryota</taxon>
        <taxon>Metazoa</taxon>
        <taxon>Ecdysozoa</taxon>
        <taxon>Nematoda</taxon>
        <taxon>Chromadorea</taxon>
        <taxon>Rhabditida</taxon>
        <taxon>Tylenchina</taxon>
        <taxon>Panagrolaimomorpha</taxon>
        <taxon>Panagrolaimoidea</taxon>
        <taxon>Panagrolaimidae</taxon>
        <taxon>Panagrellus</taxon>
    </lineage>
</organism>
<evidence type="ECO:0000256" key="1">
    <source>
        <dbReference type="SAM" id="SignalP"/>
    </source>
</evidence>
<evidence type="ECO:0000313" key="2">
    <source>
        <dbReference type="Proteomes" id="UP000492821"/>
    </source>
</evidence>
<dbReference type="WBParaSite" id="Pan_g15411.t1">
    <property type="protein sequence ID" value="Pan_g15411.t1"/>
    <property type="gene ID" value="Pan_g15411"/>
</dbReference>
<keyword evidence="2" id="KW-1185">Reference proteome</keyword>
<sequence length="290" mass="32294">MFQKEIISAALILLLLYPCVSALAGNGRVFKALNDHFNIFADLKPCTGQTMCLCYRTDEQIQYLRTRTPSISILCPSQTDAFVCAKHKITSPQNSESGTHEVIIATSAMKETVKLDGKIMLPTAFNVYFDIAEKSAKIGLSPKYTISSFANLHYKSLNKRVVKLYLSSCWSNIQIGVQNLEEVEEEFDTQNNSIWEVVMSYLYDTGSKSLDVAQSTLAILAGVLKVDLETAKNLITTTPPPTEIWNTTTEEYNSTQSEITETWTTEESNTTETEFNETTTITAPHVTPLA</sequence>
<keyword evidence="1" id="KW-0732">Signal</keyword>
<evidence type="ECO:0000313" key="3">
    <source>
        <dbReference type="WBParaSite" id="Pan_g15411.t1"/>
    </source>
</evidence>
<reference evidence="2" key="1">
    <citation type="journal article" date="2013" name="Genetics">
        <title>The draft genome and transcriptome of Panagrellus redivivus are shaped by the harsh demands of a free-living lifestyle.</title>
        <authorList>
            <person name="Srinivasan J."/>
            <person name="Dillman A.R."/>
            <person name="Macchietto M.G."/>
            <person name="Heikkinen L."/>
            <person name="Lakso M."/>
            <person name="Fracchia K.M."/>
            <person name="Antoshechkin I."/>
            <person name="Mortazavi A."/>
            <person name="Wong G."/>
            <person name="Sternberg P.W."/>
        </authorList>
    </citation>
    <scope>NUCLEOTIDE SEQUENCE [LARGE SCALE GENOMIC DNA]</scope>
    <source>
        <strain evidence="2">MT8872</strain>
    </source>
</reference>